<comment type="caution">
    <text evidence="2">The sequence shown here is derived from an EMBL/GenBank/DDBJ whole genome shotgun (WGS) entry which is preliminary data.</text>
</comment>
<evidence type="ECO:0000313" key="2">
    <source>
        <dbReference type="EMBL" id="EJO17452.1"/>
    </source>
</evidence>
<keyword evidence="2" id="KW-0012">Acyltransferase</keyword>
<keyword evidence="1" id="KW-1133">Transmembrane helix</keyword>
<feature type="transmembrane region" description="Helical" evidence="1">
    <location>
        <begin position="117"/>
        <end position="142"/>
    </location>
</feature>
<keyword evidence="1" id="KW-0472">Membrane</keyword>
<gene>
    <name evidence="2" type="ORF">RSSL_00019</name>
</gene>
<proteinExistence type="predicted"/>
<keyword evidence="1" id="KW-0812">Transmembrane</keyword>
<dbReference type="EC" id="2.3.2.3" evidence="2"/>
<feature type="transmembrane region" description="Helical" evidence="1">
    <location>
        <begin position="185"/>
        <end position="207"/>
    </location>
</feature>
<dbReference type="RefSeq" id="WP_002891332.1">
    <property type="nucleotide sequence ID" value="NZ_ALIF01000001.1"/>
</dbReference>
<sequence>MLFLSIASLVIVEIIRLFKTISFDKIGAIFGELSPIKVISLALLGFMAVAPMIFYDKILNKELNQKQKLSYLLETSWTINSLNNMIGFAGLVDVGLRYSFYGDGERPEKSMQGISRVIPYFMSGFSLFTLLSLVFIIIFPISIGVKKYWPALLGASLYLPIVLLVSNRKKWAYFSQLSGRTIKSLVFASGLDWASVLSFFLLVGYALGYNLPIYDIIPLKGFSSV</sequence>
<dbReference type="EMBL" id="ALIF01000001">
    <property type="protein sequence ID" value="EJO17452.1"/>
    <property type="molecule type" value="Genomic_DNA"/>
</dbReference>
<protein>
    <submittedName>
        <fullName evidence="2">Lysylcardiolipin synthase / Lysyltransferase</fullName>
        <ecNumber evidence="2">2.3.2.-</ecNumber>
        <ecNumber evidence="2">2.3.2.3</ecNumber>
    </submittedName>
</protein>
<reference evidence="2 3" key="1">
    <citation type="journal article" date="2012" name="J. Bacteriol.">
        <title>Genome Sequence of the Lantibiotic Bacteriocin Producer Streptococcus salivarius Strain K12.</title>
        <authorList>
            <person name="Barretto C."/>
            <person name="Alvarez-Martin P."/>
            <person name="Foata F."/>
            <person name="Renault P."/>
            <person name="Berger B."/>
        </authorList>
    </citation>
    <scope>NUCLEOTIDE SEQUENCE [LARGE SCALE GENOMIC DNA]</scope>
    <source>
        <strain evidence="2 3">K12</strain>
    </source>
</reference>
<dbReference type="AlphaFoldDB" id="J7SIV3"/>
<dbReference type="Proteomes" id="UP000006983">
    <property type="component" value="Unassembled WGS sequence"/>
</dbReference>
<dbReference type="GO" id="GO:0050071">
    <property type="term" value="F:phosphatidylglycerol lysyltransferase activity"/>
    <property type="evidence" value="ECO:0007669"/>
    <property type="project" value="UniProtKB-EC"/>
</dbReference>
<evidence type="ECO:0000313" key="3">
    <source>
        <dbReference type="Proteomes" id="UP000006983"/>
    </source>
</evidence>
<keyword evidence="2" id="KW-0808">Transferase</keyword>
<dbReference type="PATRIC" id="fig|1200793.3.peg.1333"/>
<feature type="transmembrane region" description="Helical" evidence="1">
    <location>
        <begin position="36"/>
        <end position="55"/>
    </location>
</feature>
<feature type="transmembrane region" description="Helical" evidence="1">
    <location>
        <begin position="148"/>
        <end position="165"/>
    </location>
</feature>
<accession>J7SIV3</accession>
<organism evidence="2 3">
    <name type="scientific">Streptococcus salivarius K12</name>
    <dbReference type="NCBI Taxonomy" id="1200793"/>
    <lineage>
        <taxon>Bacteria</taxon>
        <taxon>Bacillati</taxon>
        <taxon>Bacillota</taxon>
        <taxon>Bacilli</taxon>
        <taxon>Lactobacillales</taxon>
        <taxon>Streptococcaceae</taxon>
        <taxon>Streptococcus</taxon>
    </lineage>
</organism>
<keyword evidence="3" id="KW-1185">Reference proteome</keyword>
<dbReference type="EC" id="2.3.2.-" evidence="2"/>
<evidence type="ECO:0000256" key="1">
    <source>
        <dbReference type="SAM" id="Phobius"/>
    </source>
</evidence>
<name>J7SIV3_STRSL</name>